<dbReference type="EMBL" id="AP023418">
    <property type="protein sequence ID" value="BCK82449.1"/>
    <property type="molecule type" value="Genomic_DNA"/>
</dbReference>
<evidence type="ECO:0000256" key="6">
    <source>
        <dbReference type="HAMAP-Rule" id="MF_00227"/>
    </source>
</evidence>
<proteinExistence type="inferred from homology"/>
<dbReference type="InterPro" id="IPR014721">
    <property type="entry name" value="Ribsml_uS5_D2-typ_fold_subgr"/>
</dbReference>
<dbReference type="GO" id="GO:0000049">
    <property type="term" value="F:tRNA binding"/>
    <property type="evidence" value="ECO:0007669"/>
    <property type="project" value="UniProtKB-UniRule"/>
</dbReference>
<dbReference type="GO" id="GO:0042781">
    <property type="term" value="F:3'-tRNA processing endoribonuclease activity"/>
    <property type="evidence" value="ECO:0007669"/>
    <property type="project" value="TreeGrafter"/>
</dbReference>
<dbReference type="Gene3D" id="3.30.230.10">
    <property type="match status" value="1"/>
</dbReference>
<dbReference type="AlphaFoldDB" id="A0A810Q290"/>
<dbReference type="KEGG" id="vcop:MM50RIKEN_22120"/>
<dbReference type="PANTHER" id="PTHR33992:SF1">
    <property type="entry name" value="RIBONUCLEASE P PROTEIN COMPONENT"/>
    <property type="match status" value="1"/>
</dbReference>
<keyword evidence="3 6" id="KW-0255">Endonuclease</keyword>
<dbReference type="Proteomes" id="UP000681035">
    <property type="component" value="Chromosome"/>
</dbReference>
<keyword evidence="4 6" id="KW-0378">Hydrolase</keyword>
<organism evidence="8 9">
    <name type="scientific">Vescimonas coprocola</name>
    <dbReference type="NCBI Taxonomy" id="2714355"/>
    <lineage>
        <taxon>Bacteria</taxon>
        <taxon>Bacillati</taxon>
        <taxon>Bacillota</taxon>
        <taxon>Clostridia</taxon>
        <taxon>Eubacteriales</taxon>
        <taxon>Oscillospiraceae</taxon>
        <taxon>Vescimonas</taxon>
    </lineage>
</organism>
<reference evidence="8" key="1">
    <citation type="submission" date="2020-09" db="EMBL/GenBank/DDBJ databases">
        <title>New species isolated from human feces.</title>
        <authorList>
            <person name="Kitahara M."/>
            <person name="Shigeno Y."/>
            <person name="Shime M."/>
            <person name="Matsumoto Y."/>
            <person name="Nakamura S."/>
            <person name="Motooka D."/>
            <person name="Fukuoka S."/>
            <person name="Nishikawa H."/>
            <person name="Benno Y."/>
        </authorList>
    </citation>
    <scope>NUCLEOTIDE SEQUENCE</scope>
    <source>
        <strain evidence="8">MM50</strain>
    </source>
</reference>
<sequence>MKAAVTVKENYEFRRIYRKGKSLVSPQMVLYWQKNRQGQSRLGITVSTKLGHAVVRNRVRRRFRELYRLHKPEMQPGFDVILVARGRAVRSTYQQLDETYLRLLRQAGLVPEETA</sequence>
<comment type="subunit">
    <text evidence="6">Consists of a catalytic RNA component (M1 or rnpB) and a protein subunit.</text>
</comment>
<keyword evidence="5 6" id="KW-0694">RNA-binding</keyword>
<dbReference type="InterPro" id="IPR020568">
    <property type="entry name" value="Ribosomal_Su5_D2-typ_SF"/>
</dbReference>
<evidence type="ECO:0000256" key="2">
    <source>
        <dbReference type="ARBA" id="ARBA00022722"/>
    </source>
</evidence>
<dbReference type="GO" id="GO:0004526">
    <property type="term" value="F:ribonuclease P activity"/>
    <property type="evidence" value="ECO:0007669"/>
    <property type="project" value="UniProtKB-UniRule"/>
</dbReference>
<keyword evidence="1 6" id="KW-0819">tRNA processing</keyword>
<evidence type="ECO:0000313" key="8">
    <source>
        <dbReference type="EMBL" id="BCK82449.1"/>
    </source>
</evidence>
<keyword evidence="9" id="KW-1185">Reference proteome</keyword>
<dbReference type="GO" id="GO:0001682">
    <property type="term" value="P:tRNA 5'-leader removal"/>
    <property type="evidence" value="ECO:0007669"/>
    <property type="project" value="UniProtKB-UniRule"/>
</dbReference>
<dbReference type="NCBIfam" id="TIGR00188">
    <property type="entry name" value="rnpA"/>
    <property type="match status" value="1"/>
</dbReference>
<dbReference type="RefSeq" id="WP_021859247.1">
    <property type="nucleotide sequence ID" value="NZ_AP023418.1"/>
</dbReference>
<evidence type="ECO:0000256" key="7">
    <source>
        <dbReference type="NCBIfam" id="TIGR00188"/>
    </source>
</evidence>
<dbReference type="HAMAP" id="MF_00227">
    <property type="entry name" value="RNase_P"/>
    <property type="match status" value="1"/>
</dbReference>
<comment type="function">
    <text evidence="6">RNaseP catalyzes the removal of the 5'-leader sequence from pre-tRNA to produce the mature 5'-terminus. It can also cleave other RNA substrates such as 4.5S RNA. The protein component plays an auxiliary but essential role in vivo by binding to the 5'-leader sequence and broadening the substrate specificity of the ribozyme.</text>
</comment>
<dbReference type="InterPro" id="IPR000100">
    <property type="entry name" value="RNase_P"/>
</dbReference>
<dbReference type="GO" id="GO:0030677">
    <property type="term" value="C:ribonuclease P complex"/>
    <property type="evidence" value="ECO:0007669"/>
    <property type="project" value="TreeGrafter"/>
</dbReference>
<keyword evidence="2 6" id="KW-0540">Nuclease</keyword>
<comment type="catalytic activity">
    <reaction evidence="6">
        <text>Endonucleolytic cleavage of RNA, removing 5'-extranucleotides from tRNA precursor.</text>
        <dbReference type="EC" id="3.1.26.5"/>
    </reaction>
</comment>
<comment type="similarity">
    <text evidence="6">Belongs to the RnpA family.</text>
</comment>
<dbReference type="SUPFAM" id="SSF54211">
    <property type="entry name" value="Ribosomal protein S5 domain 2-like"/>
    <property type="match status" value="1"/>
</dbReference>
<gene>
    <name evidence="6 8" type="primary">rnpA</name>
    <name evidence="8" type="ORF">MM50RIKEN_22120</name>
</gene>
<evidence type="ECO:0000256" key="5">
    <source>
        <dbReference type="ARBA" id="ARBA00022884"/>
    </source>
</evidence>
<dbReference type="Pfam" id="PF00825">
    <property type="entry name" value="Ribonuclease_P"/>
    <property type="match status" value="1"/>
</dbReference>
<evidence type="ECO:0000256" key="4">
    <source>
        <dbReference type="ARBA" id="ARBA00022801"/>
    </source>
</evidence>
<dbReference type="EC" id="3.1.26.5" evidence="6 7"/>
<accession>A0A810Q290</accession>
<dbReference type="PANTHER" id="PTHR33992">
    <property type="entry name" value="RIBONUCLEASE P PROTEIN COMPONENT"/>
    <property type="match status" value="1"/>
</dbReference>
<protein>
    <recommendedName>
        <fullName evidence="6 7">Ribonuclease P protein component</fullName>
        <shortName evidence="6">RNase P protein</shortName>
        <shortName evidence="6">RNaseP protein</shortName>
        <ecNumber evidence="6 7">3.1.26.5</ecNumber>
    </recommendedName>
    <alternativeName>
        <fullName evidence="6">Protein C5</fullName>
    </alternativeName>
</protein>
<evidence type="ECO:0000256" key="3">
    <source>
        <dbReference type="ARBA" id="ARBA00022759"/>
    </source>
</evidence>
<evidence type="ECO:0000313" key="9">
    <source>
        <dbReference type="Proteomes" id="UP000681035"/>
    </source>
</evidence>
<name>A0A810Q290_9FIRM</name>
<evidence type="ECO:0000256" key="1">
    <source>
        <dbReference type="ARBA" id="ARBA00022694"/>
    </source>
</evidence>